<sequence>MPSSHPNIHMPSSHLNIHMPISLLNIDMPSSYLNILMPNSHLYTHMPSSHLNIHMPSSYPNIHMPSSHLNIHMPSSHPKIHMPSSNPNIRMPSSNPNIHMPSSPPNIHMLPVQPDKVRVGVAQYGNHPSLEFGLDVYTDRLSIMRAVDGLDFMGGGTNTANSIQYTTGKIFSPPLGARQDVPHIAVVITDGQSGDQTATAAAADHARQHGISLLALGVGHNVDQDELADIADDPDNEHVFQVGSYKDLKALSKQILEAACKVKPLSTAIPTRSEVAAPCDDQVDCSGYPLSICTDPNYLAWNTVNCPRYCGLCRKSRVTVAEVNKIYSRYKSISLYLEILKSPIDYFLTYIKNLT</sequence>
<dbReference type="AlphaFoldDB" id="A0AAV4HR26"/>
<keyword evidence="2" id="KW-0176">Collagen</keyword>
<dbReference type="SMART" id="SM00327">
    <property type="entry name" value="VWA"/>
    <property type="match status" value="1"/>
</dbReference>
<accession>A0AAV4HR26</accession>
<dbReference type="SUPFAM" id="SSF53300">
    <property type="entry name" value="vWA-like"/>
    <property type="match status" value="1"/>
</dbReference>
<feature type="domain" description="VWFA" evidence="1">
    <location>
        <begin position="107"/>
        <end position="255"/>
    </location>
</feature>
<dbReference type="GO" id="GO:0005581">
    <property type="term" value="C:collagen trimer"/>
    <property type="evidence" value="ECO:0007669"/>
    <property type="project" value="UniProtKB-KW"/>
</dbReference>
<dbReference type="PANTHER" id="PTHR24020">
    <property type="entry name" value="COLLAGEN ALPHA"/>
    <property type="match status" value="1"/>
</dbReference>
<name>A0AAV4HR26_9GAST</name>
<evidence type="ECO:0000313" key="2">
    <source>
        <dbReference type="EMBL" id="GFS00165.1"/>
    </source>
</evidence>
<dbReference type="InterPro" id="IPR002035">
    <property type="entry name" value="VWF_A"/>
</dbReference>
<reference evidence="2 3" key="1">
    <citation type="journal article" date="2021" name="Elife">
        <title>Chloroplast acquisition without the gene transfer in kleptoplastic sea slugs, Plakobranchus ocellatus.</title>
        <authorList>
            <person name="Maeda T."/>
            <person name="Takahashi S."/>
            <person name="Yoshida T."/>
            <person name="Shimamura S."/>
            <person name="Takaki Y."/>
            <person name="Nagai Y."/>
            <person name="Toyoda A."/>
            <person name="Suzuki Y."/>
            <person name="Arimoto A."/>
            <person name="Ishii H."/>
            <person name="Satoh N."/>
            <person name="Nishiyama T."/>
            <person name="Hasebe M."/>
            <person name="Maruyama T."/>
            <person name="Minagawa J."/>
            <person name="Obokata J."/>
            <person name="Shigenobu S."/>
        </authorList>
    </citation>
    <scope>NUCLEOTIDE SEQUENCE [LARGE SCALE GENOMIC DNA]</scope>
</reference>
<protein>
    <submittedName>
        <fullName evidence="2">Collagen alpha-4(VI) chain</fullName>
    </submittedName>
</protein>
<dbReference type="InterPro" id="IPR036465">
    <property type="entry name" value="vWFA_dom_sf"/>
</dbReference>
<dbReference type="EMBL" id="BMAT01012838">
    <property type="protein sequence ID" value="GFS00165.1"/>
    <property type="molecule type" value="Genomic_DNA"/>
</dbReference>
<evidence type="ECO:0000313" key="3">
    <source>
        <dbReference type="Proteomes" id="UP000762676"/>
    </source>
</evidence>
<proteinExistence type="predicted"/>
<keyword evidence="3" id="KW-1185">Reference proteome</keyword>
<gene>
    <name evidence="2" type="ORF">ElyMa_006391400</name>
</gene>
<comment type="caution">
    <text evidence="2">The sequence shown here is derived from an EMBL/GenBank/DDBJ whole genome shotgun (WGS) entry which is preliminary data.</text>
</comment>
<dbReference type="InterPro" id="IPR050525">
    <property type="entry name" value="ECM_Assembly_Org"/>
</dbReference>
<dbReference type="Gene3D" id="1.10.10.1940">
    <property type="match status" value="1"/>
</dbReference>
<dbReference type="PANTHER" id="PTHR24020:SF84">
    <property type="entry name" value="VWFA DOMAIN-CONTAINING PROTEIN"/>
    <property type="match status" value="1"/>
</dbReference>
<dbReference type="Gene3D" id="3.40.50.410">
    <property type="entry name" value="von Willebrand factor, type A domain"/>
    <property type="match status" value="1"/>
</dbReference>
<evidence type="ECO:0000259" key="1">
    <source>
        <dbReference type="PROSITE" id="PS50234"/>
    </source>
</evidence>
<dbReference type="PROSITE" id="PS50234">
    <property type="entry name" value="VWFA"/>
    <property type="match status" value="1"/>
</dbReference>
<dbReference type="Proteomes" id="UP000762676">
    <property type="component" value="Unassembled WGS sequence"/>
</dbReference>
<organism evidence="2 3">
    <name type="scientific">Elysia marginata</name>
    <dbReference type="NCBI Taxonomy" id="1093978"/>
    <lineage>
        <taxon>Eukaryota</taxon>
        <taxon>Metazoa</taxon>
        <taxon>Spiralia</taxon>
        <taxon>Lophotrochozoa</taxon>
        <taxon>Mollusca</taxon>
        <taxon>Gastropoda</taxon>
        <taxon>Heterobranchia</taxon>
        <taxon>Euthyneura</taxon>
        <taxon>Panpulmonata</taxon>
        <taxon>Sacoglossa</taxon>
        <taxon>Placobranchoidea</taxon>
        <taxon>Plakobranchidae</taxon>
        <taxon>Elysia</taxon>
    </lineage>
</organism>
<dbReference type="Pfam" id="PF00092">
    <property type="entry name" value="VWA"/>
    <property type="match status" value="1"/>
</dbReference>